<reference evidence="3 4" key="1">
    <citation type="submission" date="2016-10" db="EMBL/GenBank/DDBJ databases">
        <authorList>
            <person name="de Groot N.N."/>
        </authorList>
    </citation>
    <scope>NUCLEOTIDE SEQUENCE [LARGE SCALE GENOMIC DNA]</scope>
    <source>
        <strain evidence="2 4">NLAE-zl-C202</strain>
        <strain evidence="1 3">NLAE-zl-G339</strain>
    </source>
</reference>
<evidence type="ECO:0000313" key="2">
    <source>
        <dbReference type="EMBL" id="SFN76599.1"/>
    </source>
</evidence>
<proteinExistence type="predicted"/>
<accession>A0A1I5BPM3</accession>
<dbReference type="EMBL" id="FNRP01000043">
    <property type="protein sequence ID" value="SEB16409.1"/>
    <property type="molecule type" value="Genomic_DNA"/>
</dbReference>
<dbReference type="EMBL" id="FOUM01000046">
    <property type="protein sequence ID" value="SFN76599.1"/>
    <property type="molecule type" value="Genomic_DNA"/>
</dbReference>
<name>A0A1I5BPM3_9BACE</name>
<dbReference type="Proteomes" id="UP000183766">
    <property type="component" value="Unassembled WGS sequence"/>
</dbReference>
<dbReference type="Proteomes" id="UP000183040">
    <property type="component" value="Unassembled WGS sequence"/>
</dbReference>
<dbReference type="AlphaFoldDB" id="A0A1I5BPM3"/>
<evidence type="ECO:0000313" key="4">
    <source>
        <dbReference type="Proteomes" id="UP000183766"/>
    </source>
</evidence>
<evidence type="ECO:0000313" key="3">
    <source>
        <dbReference type="Proteomes" id="UP000183040"/>
    </source>
</evidence>
<gene>
    <name evidence="1" type="ORF">SAMN04487924_1432</name>
    <name evidence="2" type="ORF">SAMN05216250_1461</name>
</gene>
<protein>
    <submittedName>
        <fullName evidence="2">Uncharacterized protein</fullName>
    </submittedName>
</protein>
<evidence type="ECO:0000313" key="1">
    <source>
        <dbReference type="EMBL" id="SEB16409.1"/>
    </source>
</evidence>
<organism evidence="2 4">
    <name type="scientific">Bacteroides xylanisolvens</name>
    <dbReference type="NCBI Taxonomy" id="371601"/>
    <lineage>
        <taxon>Bacteria</taxon>
        <taxon>Pseudomonadati</taxon>
        <taxon>Bacteroidota</taxon>
        <taxon>Bacteroidia</taxon>
        <taxon>Bacteroidales</taxon>
        <taxon>Bacteroidaceae</taxon>
        <taxon>Bacteroides</taxon>
    </lineage>
</organism>
<sequence length="48" mass="5800">MHLFTTEDAEETEVNLVHAGAEMNESFLSTIKLKKVLRQIWWYFFYCE</sequence>